<accession>A0A1S9X7N2</accession>
<evidence type="ECO:0000259" key="8">
    <source>
        <dbReference type="Pfam" id="PF04239"/>
    </source>
</evidence>
<sequence length="165" mass="18625">MNILFESIILILTGIIVLKLTGSKSVSQMTRAEIIIVVSIGRIIVEPILSRKVGPSIFAAFIFAGVLLIIHFFELKSRKVEKFLNGNSIIVIENGEILKKNLLRAKMSEQQLFMHLREKGIHEIKNLQQATVETNGRIGYQLTTKAQPVTLEMLEKLLEQCNLKK</sequence>
<reference evidence="11 14" key="3">
    <citation type="submission" date="2019-10" db="EMBL/GenBank/DDBJ databases">
        <authorList>
            <person name="Karimi E."/>
        </authorList>
    </citation>
    <scope>NUCLEOTIDE SEQUENCE [LARGE SCALE GENOMIC DNA]</scope>
    <source>
        <strain evidence="11">Bacillus sp. 71</strain>
    </source>
</reference>
<evidence type="ECO:0000313" key="10">
    <source>
        <dbReference type="EMBL" id="PJN67623.1"/>
    </source>
</evidence>
<accession>A0A654AZV9</accession>
<dbReference type="EMBL" id="MRWU01000001">
    <property type="protein sequence ID" value="OSX97050.1"/>
    <property type="molecule type" value="Genomic_DNA"/>
</dbReference>
<gene>
    <name evidence="11" type="ORF">BACI71_70085</name>
    <name evidence="10" type="ORF">BACWE_45340</name>
    <name evidence="9" type="ORF">S3E15_00681</name>
</gene>
<dbReference type="InterPro" id="IPR007353">
    <property type="entry name" value="DUF421"/>
</dbReference>
<proteinExistence type="inferred from homology"/>
<feature type="transmembrane region" description="Helical" evidence="7">
    <location>
        <begin position="56"/>
        <end position="73"/>
    </location>
</feature>
<dbReference type="Proteomes" id="UP000194131">
    <property type="component" value="Unassembled WGS sequence"/>
</dbReference>
<keyword evidence="3" id="KW-1003">Cell membrane</keyword>
<comment type="similarity">
    <text evidence="2">Belongs to the UPF0702 family.</text>
</comment>
<dbReference type="Gene3D" id="3.30.240.20">
    <property type="entry name" value="bsu07140 like domains"/>
    <property type="match status" value="1"/>
</dbReference>
<accession>A0A084J2C1</accession>
<dbReference type="Pfam" id="PF04239">
    <property type="entry name" value="DUF421"/>
    <property type="match status" value="1"/>
</dbReference>
<name>A0A084J2C1_BACMY</name>
<dbReference type="RefSeq" id="WP_002085380.1">
    <property type="nucleotide sequence ID" value="NZ_CAKJWQ010000002.1"/>
</dbReference>
<keyword evidence="6 7" id="KW-0472">Membrane</keyword>
<dbReference type="GO" id="GO:0005886">
    <property type="term" value="C:plasma membrane"/>
    <property type="evidence" value="ECO:0007669"/>
    <property type="project" value="UniProtKB-SubCell"/>
</dbReference>
<evidence type="ECO:0000313" key="11">
    <source>
        <dbReference type="EMBL" id="VXC73325.1"/>
    </source>
</evidence>
<dbReference type="AlphaFoldDB" id="A0A084J2C1"/>
<evidence type="ECO:0000256" key="7">
    <source>
        <dbReference type="SAM" id="Phobius"/>
    </source>
</evidence>
<evidence type="ECO:0000256" key="4">
    <source>
        <dbReference type="ARBA" id="ARBA00022692"/>
    </source>
</evidence>
<evidence type="ECO:0000313" key="13">
    <source>
        <dbReference type="Proteomes" id="UP000236165"/>
    </source>
</evidence>
<dbReference type="Proteomes" id="UP000236165">
    <property type="component" value="Unassembled WGS sequence"/>
</dbReference>
<evidence type="ECO:0000256" key="2">
    <source>
        <dbReference type="ARBA" id="ARBA00006448"/>
    </source>
</evidence>
<dbReference type="EMBL" id="CABWMC010000032">
    <property type="protein sequence ID" value="VXC73325.1"/>
    <property type="molecule type" value="Genomic_DNA"/>
</dbReference>
<keyword evidence="5 7" id="KW-1133">Transmembrane helix</keyword>
<evidence type="ECO:0000313" key="9">
    <source>
        <dbReference type="EMBL" id="OSX97050.1"/>
    </source>
</evidence>
<evidence type="ECO:0000313" key="12">
    <source>
        <dbReference type="Proteomes" id="UP000194131"/>
    </source>
</evidence>
<evidence type="ECO:0000256" key="1">
    <source>
        <dbReference type="ARBA" id="ARBA00004651"/>
    </source>
</evidence>
<evidence type="ECO:0000256" key="5">
    <source>
        <dbReference type="ARBA" id="ARBA00022989"/>
    </source>
</evidence>
<dbReference type="Proteomes" id="UP000437562">
    <property type="component" value="Unassembled WGS sequence"/>
</dbReference>
<evidence type="ECO:0000256" key="6">
    <source>
        <dbReference type="ARBA" id="ARBA00023136"/>
    </source>
</evidence>
<dbReference type="PANTHER" id="PTHR34582:SF2">
    <property type="entry name" value="UPF0702 TRANSMEMBRANE PROTEIN YDFR"/>
    <property type="match status" value="1"/>
</dbReference>
<evidence type="ECO:0000256" key="3">
    <source>
        <dbReference type="ARBA" id="ARBA00022475"/>
    </source>
</evidence>
<protein>
    <recommendedName>
        <fullName evidence="8">YetF C-terminal domain-containing protein</fullName>
    </recommendedName>
</protein>
<organism evidence="11 14">
    <name type="scientific">Bacillus mycoides</name>
    <dbReference type="NCBI Taxonomy" id="1405"/>
    <lineage>
        <taxon>Bacteria</taxon>
        <taxon>Bacillati</taxon>
        <taxon>Bacillota</taxon>
        <taxon>Bacilli</taxon>
        <taxon>Bacillales</taxon>
        <taxon>Bacillaceae</taxon>
        <taxon>Bacillus</taxon>
        <taxon>Bacillus cereus group</taxon>
    </lineage>
</organism>
<dbReference type="EMBL" id="MKZQ01000058">
    <property type="protein sequence ID" value="PJN67623.1"/>
    <property type="molecule type" value="Genomic_DNA"/>
</dbReference>
<evidence type="ECO:0000313" key="14">
    <source>
        <dbReference type="Proteomes" id="UP000437562"/>
    </source>
</evidence>
<dbReference type="InterPro" id="IPR023090">
    <property type="entry name" value="UPF0702_alpha/beta_dom_sf"/>
</dbReference>
<reference evidence="10 13" key="1">
    <citation type="submission" date="2016-10" db="EMBL/GenBank/DDBJ databases">
        <title>Genome Sequence of Bacillus weihenstephanensis GM6LP.</title>
        <authorList>
            <person name="Poehlein A."/>
            <person name="Wemheuer F."/>
            <person name="Hollensteiner J."/>
            <person name="Wemheuer B."/>
        </authorList>
    </citation>
    <scope>NUCLEOTIDE SEQUENCE [LARGE SCALE GENOMIC DNA]</scope>
    <source>
        <strain evidence="10 13">GM6LP</strain>
    </source>
</reference>
<reference evidence="9 12" key="2">
    <citation type="submission" date="2016-12" db="EMBL/GenBank/DDBJ databases">
        <title>Genome Sequences of Twelve Sporeforming Bacillus Species Isolated from Foods.</title>
        <authorList>
            <person name="De Jong A."/>
            <person name="Holsappel S."/>
            <person name="Kuipers O.P."/>
        </authorList>
    </citation>
    <scope>NUCLEOTIDE SEQUENCE [LARGE SCALE GENOMIC DNA]</scope>
    <source>
        <strain evidence="9 12">S3E15</strain>
    </source>
</reference>
<keyword evidence="4 7" id="KW-0812">Transmembrane</keyword>
<comment type="subcellular location">
    <subcellularLocation>
        <location evidence="1">Cell membrane</location>
        <topology evidence="1">Multi-pass membrane protein</topology>
    </subcellularLocation>
</comment>
<feature type="domain" description="YetF C-terminal" evidence="8">
    <location>
        <begin position="76"/>
        <end position="145"/>
    </location>
</feature>
<dbReference type="PANTHER" id="PTHR34582">
    <property type="entry name" value="UPF0702 TRANSMEMBRANE PROTEIN YCAP"/>
    <property type="match status" value="1"/>
</dbReference>
<dbReference type="OMA" id="NGQIGYE"/>